<proteinExistence type="inferred from homology"/>
<name>A0A5J4Z9Z2_PORPP</name>
<dbReference type="SUPFAM" id="SSF49562">
    <property type="entry name" value="C2 domain (Calcium/lipid-binding domain, CaLB)"/>
    <property type="match status" value="1"/>
</dbReference>
<dbReference type="PROSITE" id="PS50004">
    <property type="entry name" value="C2"/>
    <property type="match status" value="1"/>
</dbReference>
<dbReference type="Proteomes" id="UP000324585">
    <property type="component" value="Unassembled WGS sequence"/>
</dbReference>
<dbReference type="SMART" id="SM00239">
    <property type="entry name" value="C2"/>
    <property type="match status" value="1"/>
</dbReference>
<keyword evidence="9" id="KW-0443">Lipid metabolism</keyword>
<dbReference type="Pfam" id="PF00168">
    <property type="entry name" value="C2"/>
    <property type="match status" value="1"/>
</dbReference>
<evidence type="ECO:0000259" key="10">
    <source>
        <dbReference type="PROSITE" id="PS50004"/>
    </source>
</evidence>
<feature type="domain" description="PLD phosphodiesterase" evidence="11">
    <location>
        <begin position="298"/>
        <end position="335"/>
    </location>
</feature>
<comment type="caution">
    <text evidence="12">The sequence shown here is derived from an EMBL/GenBank/DDBJ whole genome shotgun (WGS) entry which is preliminary data.</text>
</comment>
<dbReference type="Gene3D" id="3.30.870.10">
    <property type="entry name" value="Endonuclease Chain A"/>
    <property type="match status" value="2"/>
</dbReference>
<dbReference type="Pfam" id="PF12357">
    <property type="entry name" value="PLD_C"/>
    <property type="match status" value="1"/>
</dbReference>
<keyword evidence="6" id="KW-0378">Hydrolase</keyword>
<keyword evidence="8" id="KW-0442">Lipid degradation</keyword>
<feature type="domain" description="PLD phosphodiesterase" evidence="11">
    <location>
        <begin position="622"/>
        <end position="644"/>
    </location>
</feature>
<evidence type="ECO:0000256" key="7">
    <source>
        <dbReference type="ARBA" id="ARBA00022837"/>
    </source>
</evidence>
<evidence type="ECO:0000256" key="3">
    <source>
        <dbReference type="ARBA" id="ARBA00012027"/>
    </source>
</evidence>
<dbReference type="InterPro" id="IPR035892">
    <property type="entry name" value="C2_domain_sf"/>
</dbReference>
<dbReference type="GO" id="GO:0004630">
    <property type="term" value="F:phospholipase D activity"/>
    <property type="evidence" value="ECO:0007669"/>
    <property type="project" value="UniProtKB-EC"/>
</dbReference>
<evidence type="ECO:0000256" key="6">
    <source>
        <dbReference type="ARBA" id="ARBA00022801"/>
    </source>
</evidence>
<dbReference type="InterPro" id="IPR024632">
    <property type="entry name" value="PLipase_D_C"/>
</dbReference>
<dbReference type="GO" id="GO:0009395">
    <property type="term" value="P:phospholipid catabolic process"/>
    <property type="evidence" value="ECO:0007669"/>
    <property type="project" value="TreeGrafter"/>
</dbReference>
<dbReference type="AlphaFoldDB" id="A0A5J4Z9Z2"/>
<dbReference type="GO" id="GO:0046872">
    <property type="term" value="F:metal ion binding"/>
    <property type="evidence" value="ECO:0007669"/>
    <property type="project" value="UniProtKB-KW"/>
</dbReference>
<comment type="similarity">
    <text evidence="2">Belongs to the phospholipase D family. C2-PLD subfamily.</text>
</comment>
<dbReference type="EC" id="3.1.4.4" evidence="3"/>
<dbReference type="SMART" id="SM00155">
    <property type="entry name" value="PLDc"/>
    <property type="match status" value="2"/>
</dbReference>
<evidence type="ECO:0000259" key="11">
    <source>
        <dbReference type="PROSITE" id="PS50035"/>
    </source>
</evidence>
<sequence>MVLLHGSLSLSIEGARDLWKKKSLADKLRQKVSMAGEVDPYFTCRIGKHKVCIKSHAVVDTQNPTWEVTRDMFVCEDVEQITFEVISGDSGLVLGYYFIPTVDLIASRSIKGWMPLTDEKGKGKGDHGELNLAVVFEPLEAVGLQPEVPGCYFSKSEGNKVTLYQDAHHKDGELPKIVKANGVEYRHGKCWEETYQAILDAKYFVYACGWAIYSDISLIRDPPKLTVGELFLKKASEGCRVLLMPWDEMISTSSSAGLMGTHDEENRKLYAGTDVICEPVLRKDDGTSGNWGGIAVGGMWTHHQKSIIVDAAVPGDPSKRRVVAFLGGIDITDGRYDYPEHPLFRTLATCHSGNDFYQNCWTGIENKYGPREPWHDIHMKVEGNAAHDVLKNFEDRWKKQVEGANNEKLYKLPAELFLSREDEAKAFKNYDEFVCQFFRSIDERSAIFDHDVPGVFKKKGRQVDASIHRAYVHQIRRAKKFLYIENQYFIGSSHAWIHHQYDFALHIIPLEIVQKIIEKIEANERFTAYILIPMHPEGVPGDAAVQEILKWQFFTIEMMYKRIGDALKKRNSKAHPLDYLMFFCLGNREIPDGGQPLTDEPPIAGSDTDVLQKSRRCMIYVHSKMMIVDDEYILVGSANINERSMAGTRDTEMAMGSYQPYYTVEYNNGHLPKGDVAAFRKSLWAEHLGELSEKIEDPSSMECVKYVSLRSGKIWEDYMHDSELVELKGHLLPYPYDVDEKGHISDTIKYFPDTKAKVPGATSFFLPDTLTS</sequence>
<keyword evidence="7" id="KW-0106">Calcium</keyword>
<evidence type="ECO:0000256" key="8">
    <source>
        <dbReference type="ARBA" id="ARBA00022963"/>
    </source>
</evidence>
<dbReference type="Gene3D" id="2.60.40.150">
    <property type="entry name" value="C2 domain"/>
    <property type="match status" value="1"/>
</dbReference>
<evidence type="ECO:0000256" key="2">
    <source>
        <dbReference type="ARBA" id="ARBA00010683"/>
    </source>
</evidence>
<evidence type="ECO:0000313" key="12">
    <source>
        <dbReference type="EMBL" id="KAA8499824.1"/>
    </source>
</evidence>
<evidence type="ECO:0000256" key="1">
    <source>
        <dbReference type="ARBA" id="ARBA00001913"/>
    </source>
</evidence>
<dbReference type="EMBL" id="VRMN01000001">
    <property type="protein sequence ID" value="KAA8499824.1"/>
    <property type="molecule type" value="Genomic_DNA"/>
</dbReference>
<keyword evidence="4" id="KW-0479">Metal-binding</keyword>
<accession>A0A5J4Z9Z2</accession>
<dbReference type="Pfam" id="PF00614">
    <property type="entry name" value="PLDc"/>
    <property type="match status" value="2"/>
</dbReference>
<keyword evidence="13" id="KW-1185">Reference proteome</keyword>
<dbReference type="PANTHER" id="PTHR18896">
    <property type="entry name" value="PHOSPHOLIPASE D"/>
    <property type="match status" value="1"/>
</dbReference>
<evidence type="ECO:0000256" key="9">
    <source>
        <dbReference type="ARBA" id="ARBA00023098"/>
    </source>
</evidence>
<comment type="cofactor">
    <cofactor evidence="1">
        <name>Ca(2+)</name>
        <dbReference type="ChEBI" id="CHEBI:29108"/>
    </cofactor>
</comment>
<evidence type="ECO:0000256" key="5">
    <source>
        <dbReference type="ARBA" id="ARBA00022737"/>
    </source>
</evidence>
<keyword evidence="5" id="KW-0677">Repeat</keyword>
<dbReference type="InterPro" id="IPR001736">
    <property type="entry name" value="PLipase_D/transphosphatidylase"/>
</dbReference>
<dbReference type="OMA" id="PNWGRGI"/>
<dbReference type="OrthoDB" id="14911at2759"/>
<feature type="domain" description="C2" evidence="10">
    <location>
        <begin position="1"/>
        <end position="130"/>
    </location>
</feature>
<gene>
    <name evidence="12" type="ORF">FVE85_7409</name>
</gene>
<protein>
    <recommendedName>
        <fullName evidence="3">phospholipase D</fullName>
        <ecNumber evidence="3">3.1.4.4</ecNumber>
    </recommendedName>
</protein>
<dbReference type="PROSITE" id="PS50035">
    <property type="entry name" value="PLD"/>
    <property type="match status" value="2"/>
</dbReference>
<dbReference type="SUPFAM" id="SSF56024">
    <property type="entry name" value="Phospholipase D/nuclease"/>
    <property type="match status" value="2"/>
</dbReference>
<dbReference type="PANTHER" id="PTHR18896:SF60">
    <property type="entry name" value="PHOSPHOLIPASE D"/>
    <property type="match status" value="1"/>
</dbReference>
<evidence type="ECO:0000256" key="4">
    <source>
        <dbReference type="ARBA" id="ARBA00022723"/>
    </source>
</evidence>
<reference evidence="13" key="1">
    <citation type="journal article" date="2019" name="Nat. Commun.">
        <title>Expansion of phycobilisome linker gene families in mesophilic red algae.</title>
        <authorList>
            <person name="Lee J."/>
            <person name="Kim D."/>
            <person name="Bhattacharya D."/>
            <person name="Yoon H.S."/>
        </authorList>
    </citation>
    <scope>NUCLEOTIDE SEQUENCE [LARGE SCALE GENOMIC DNA]</scope>
    <source>
        <strain evidence="13">CCMP 1328</strain>
    </source>
</reference>
<dbReference type="InterPro" id="IPR015679">
    <property type="entry name" value="PLipase_D_fam"/>
</dbReference>
<organism evidence="12 13">
    <name type="scientific">Porphyridium purpureum</name>
    <name type="common">Red alga</name>
    <name type="synonym">Porphyridium cruentum</name>
    <dbReference type="NCBI Taxonomy" id="35688"/>
    <lineage>
        <taxon>Eukaryota</taxon>
        <taxon>Rhodophyta</taxon>
        <taxon>Bangiophyceae</taxon>
        <taxon>Porphyridiales</taxon>
        <taxon>Porphyridiaceae</taxon>
        <taxon>Porphyridium</taxon>
    </lineage>
</organism>
<evidence type="ECO:0000313" key="13">
    <source>
        <dbReference type="Proteomes" id="UP000324585"/>
    </source>
</evidence>
<dbReference type="GO" id="GO:0005886">
    <property type="term" value="C:plasma membrane"/>
    <property type="evidence" value="ECO:0007669"/>
    <property type="project" value="TreeGrafter"/>
</dbReference>
<dbReference type="InterPro" id="IPR000008">
    <property type="entry name" value="C2_dom"/>
</dbReference>